<dbReference type="PANTHER" id="PTHR30055:SF234">
    <property type="entry name" value="HTH-TYPE TRANSCRIPTIONAL REGULATOR BETI"/>
    <property type="match status" value="1"/>
</dbReference>
<dbReference type="STRING" id="410764.GA0061103_5263"/>
<keyword evidence="7" id="KW-1185">Reference proteome</keyword>
<dbReference type="PROSITE" id="PS50977">
    <property type="entry name" value="HTH_TETR_2"/>
    <property type="match status" value="1"/>
</dbReference>
<evidence type="ECO:0000313" key="6">
    <source>
        <dbReference type="EMBL" id="SCB38231.1"/>
    </source>
</evidence>
<dbReference type="Gene3D" id="1.10.357.10">
    <property type="entry name" value="Tetracycline Repressor, domain 2"/>
    <property type="match status" value="1"/>
</dbReference>
<feature type="DNA-binding region" description="H-T-H motif" evidence="4">
    <location>
        <begin position="38"/>
        <end position="57"/>
    </location>
</feature>
<dbReference type="Pfam" id="PF00440">
    <property type="entry name" value="TetR_N"/>
    <property type="match status" value="1"/>
</dbReference>
<dbReference type="SUPFAM" id="SSF48498">
    <property type="entry name" value="Tetracyclin repressor-like, C-terminal domain"/>
    <property type="match status" value="1"/>
</dbReference>
<dbReference type="PANTHER" id="PTHR30055">
    <property type="entry name" value="HTH-TYPE TRANSCRIPTIONAL REGULATOR RUTR"/>
    <property type="match status" value="1"/>
</dbReference>
<dbReference type="InterPro" id="IPR036271">
    <property type="entry name" value="Tet_transcr_reg_TetR-rel_C_sf"/>
</dbReference>
<keyword evidence="1" id="KW-0805">Transcription regulation</keyword>
<dbReference type="GO" id="GO:0003700">
    <property type="term" value="F:DNA-binding transcription factor activity"/>
    <property type="evidence" value="ECO:0007669"/>
    <property type="project" value="TreeGrafter"/>
</dbReference>
<sequence>MTKRSRGRPRADENSVSPARILSEALALLDGEGFESLTMRAVAMRANVNPMTIYHHFQDRDGLIKAMAESVYADVATPSEGTARSQIEGLLGAYRAKVVRYPGLTLAIFNRPAMFPGHARRITDSLTDLLKELGLSPSRALLWVHILVDYTHGAALAVAMDGKGDGSRSTAADLEQANYERAISELLDRLEA</sequence>
<evidence type="ECO:0000256" key="1">
    <source>
        <dbReference type="ARBA" id="ARBA00023015"/>
    </source>
</evidence>
<dbReference type="EMBL" id="FMAG01000005">
    <property type="protein sequence ID" value="SCB38231.1"/>
    <property type="molecule type" value="Genomic_DNA"/>
</dbReference>
<evidence type="ECO:0000313" key="7">
    <source>
        <dbReference type="Proteomes" id="UP000199101"/>
    </source>
</evidence>
<dbReference type="AlphaFoldDB" id="A0A1C3WE46"/>
<keyword evidence="2 4" id="KW-0238">DNA-binding</keyword>
<dbReference type="OrthoDB" id="329481at2"/>
<reference evidence="7" key="1">
    <citation type="submission" date="2016-08" db="EMBL/GenBank/DDBJ databases">
        <authorList>
            <person name="Varghese N."/>
            <person name="Submissions Spin"/>
        </authorList>
    </citation>
    <scope>NUCLEOTIDE SEQUENCE [LARGE SCALE GENOMIC DNA]</scope>
    <source>
        <strain evidence="7">HAMBI 2975</strain>
    </source>
</reference>
<evidence type="ECO:0000256" key="2">
    <source>
        <dbReference type="ARBA" id="ARBA00023125"/>
    </source>
</evidence>
<proteinExistence type="predicted"/>
<gene>
    <name evidence="6" type="ORF">GA0061103_5263</name>
</gene>
<protein>
    <submittedName>
        <fullName evidence="6">Transcriptional regulator, TetR family</fullName>
    </submittedName>
</protein>
<evidence type="ECO:0000259" key="5">
    <source>
        <dbReference type="PROSITE" id="PS50977"/>
    </source>
</evidence>
<dbReference type="SUPFAM" id="SSF46689">
    <property type="entry name" value="Homeodomain-like"/>
    <property type="match status" value="1"/>
</dbReference>
<dbReference type="GO" id="GO:0000976">
    <property type="term" value="F:transcription cis-regulatory region binding"/>
    <property type="evidence" value="ECO:0007669"/>
    <property type="project" value="TreeGrafter"/>
</dbReference>
<name>A0A1C3WE46_9HYPH</name>
<dbReference type="PRINTS" id="PR00455">
    <property type="entry name" value="HTHTETR"/>
</dbReference>
<dbReference type="Proteomes" id="UP000199101">
    <property type="component" value="Unassembled WGS sequence"/>
</dbReference>
<organism evidence="6 7">
    <name type="scientific">Rhizobium multihospitium</name>
    <dbReference type="NCBI Taxonomy" id="410764"/>
    <lineage>
        <taxon>Bacteria</taxon>
        <taxon>Pseudomonadati</taxon>
        <taxon>Pseudomonadota</taxon>
        <taxon>Alphaproteobacteria</taxon>
        <taxon>Hyphomicrobiales</taxon>
        <taxon>Rhizobiaceae</taxon>
        <taxon>Rhizobium/Agrobacterium group</taxon>
        <taxon>Rhizobium</taxon>
    </lineage>
</organism>
<dbReference type="InterPro" id="IPR050109">
    <property type="entry name" value="HTH-type_TetR-like_transc_reg"/>
</dbReference>
<accession>A0A1C3WE46</accession>
<feature type="domain" description="HTH tetR-type" evidence="5">
    <location>
        <begin position="15"/>
        <end position="75"/>
    </location>
</feature>
<dbReference type="InterPro" id="IPR009057">
    <property type="entry name" value="Homeodomain-like_sf"/>
</dbReference>
<evidence type="ECO:0000256" key="3">
    <source>
        <dbReference type="ARBA" id="ARBA00023163"/>
    </source>
</evidence>
<dbReference type="InterPro" id="IPR001647">
    <property type="entry name" value="HTH_TetR"/>
</dbReference>
<evidence type="ECO:0000256" key="4">
    <source>
        <dbReference type="PROSITE-ProRule" id="PRU00335"/>
    </source>
</evidence>
<keyword evidence="3" id="KW-0804">Transcription</keyword>